<feature type="domain" description="Metallo-beta-lactamase" evidence="1">
    <location>
        <begin position="49"/>
        <end position="242"/>
    </location>
</feature>
<dbReference type="AlphaFoldDB" id="A0A091BLS7"/>
<dbReference type="InterPro" id="IPR001279">
    <property type="entry name" value="Metallo-B-lactamas"/>
</dbReference>
<dbReference type="InterPro" id="IPR036866">
    <property type="entry name" value="RibonucZ/Hydroxyglut_hydro"/>
</dbReference>
<dbReference type="STRING" id="1384054.N790_14220"/>
<dbReference type="Gene3D" id="3.60.15.10">
    <property type="entry name" value="Ribonuclease Z/Hydroxyacylglutathione hydrolase-like"/>
    <property type="match status" value="1"/>
</dbReference>
<dbReference type="eggNOG" id="COG0491">
    <property type="taxonomic scope" value="Bacteria"/>
</dbReference>
<dbReference type="SUPFAM" id="SSF56281">
    <property type="entry name" value="Metallo-hydrolase/oxidoreductase"/>
    <property type="match status" value="1"/>
</dbReference>
<dbReference type="NCBIfam" id="NF033105">
    <property type="entry name" value="bla_subclass_B3"/>
    <property type="match status" value="1"/>
</dbReference>
<reference evidence="2 3" key="1">
    <citation type="submission" date="2013-09" db="EMBL/GenBank/DDBJ databases">
        <title>Genome sequencing of Arenimonas malthae.</title>
        <authorList>
            <person name="Chen F."/>
            <person name="Wang G."/>
        </authorList>
    </citation>
    <scope>NUCLEOTIDE SEQUENCE [LARGE SCALE GENOMIC DNA]</scope>
    <source>
        <strain evidence="2 3">CC-JY-1</strain>
    </source>
</reference>
<dbReference type="Proteomes" id="UP000029392">
    <property type="component" value="Unassembled WGS sequence"/>
</dbReference>
<dbReference type="PATRIC" id="fig|1384054.3.peg.576"/>
<dbReference type="CDD" id="cd16290">
    <property type="entry name" value="AIM-1_SMB-1-like_MBL-B3"/>
    <property type="match status" value="1"/>
</dbReference>
<sequence>MPAFLLLAATLAAAPADTAPIECGACAEWNQPQAPFRLHGDSWYVGTKGLSAVLVATPEGLVLIDGALPQSAPLIAANVAALGFDLRDVRFLLNSHAHFDHAGGLAALQRLSGAPVLTTSAGARAMRRGATTHDDPQAGFGDKANGYPPIAVIQVIEDGGSVSVGDVVFRMHASPGHTPGGTTWTWRSCEGGDCRDLVYADSLTAVSAPGFRFSDDPPRVAEFRATIARVAALPCDLVVSAHPGFSGLFDKLAEREADPSRNALLDPKACQAYAQAGEDWLARRLAEEAAATPGD</sequence>
<name>A0A091BLS7_9GAMM</name>
<dbReference type="EMBL" id="AVCH01000041">
    <property type="protein sequence ID" value="KFN51769.1"/>
    <property type="molecule type" value="Genomic_DNA"/>
</dbReference>
<comment type="caution">
    <text evidence="2">The sequence shown here is derived from an EMBL/GenBank/DDBJ whole genome shotgun (WGS) entry which is preliminary data.</text>
</comment>
<dbReference type="NCBIfam" id="NF012229">
    <property type="entry name" value="bla_class_B_core"/>
    <property type="match status" value="1"/>
</dbReference>
<keyword evidence="3" id="KW-1185">Reference proteome</keyword>
<evidence type="ECO:0000313" key="2">
    <source>
        <dbReference type="EMBL" id="KFN51769.1"/>
    </source>
</evidence>
<dbReference type="SMART" id="SM00849">
    <property type="entry name" value="Lactamase_B"/>
    <property type="match status" value="1"/>
</dbReference>
<dbReference type="Pfam" id="PF00753">
    <property type="entry name" value="Lactamase_B"/>
    <property type="match status" value="1"/>
</dbReference>
<dbReference type="OrthoDB" id="9773738at2"/>
<evidence type="ECO:0000313" key="3">
    <source>
        <dbReference type="Proteomes" id="UP000029392"/>
    </source>
</evidence>
<dbReference type="InterPro" id="IPR050855">
    <property type="entry name" value="NDM-1-like"/>
</dbReference>
<accession>A0A091BLS7</accession>
<organism evidence="2 3">
    <name type="scientific">Arenimonas malthae CC-JY-1</name>
    <dbReference type="NCBI Taxonomy" id="1384054"/>
    <lineage>
        <taxon>Bacteria</taxon>
        <taxon>Pseudomonadati</taxon>
        <taxon>Pseudomonadota</taxon>
        <taxon>Gammaproteobacteria</taxon>
        <taxon>Lysobacterales</taxon>
        <taxon>Lysobacteraceae</taxon>
        <taxon>Arenimonas</taxon>
    </lineage>
</organism>
<evidence type="ECO:0000259" key="1">
    <source>
        <dbReference type="SMART" id="SM00849"/>
    </source>
</evidence>
<dbReference type="PANTHER" id="PTHR42951:SF17">
    <property type="entry name" value="METALLO-BETA-LACTAMASE DOMAIN-CONTAINING PROTEIN"/>
    <property type="match status" value="1"/>
</dbReference>
<protein>
    <recommendedName>
        <fullName evidence="1">Metallo-beta-lactamase domain-containing protein</fullName>
    </recommendedName>
</protein>
<dbReference type="PANTHER" id="PTHR42951">
    <property type="entry name" value="METALLO-BETA-LACTAMASE DOMAIN-CONTAINING"/>
    <property type="match status" value="1"/>
</dbReference>
<dbReference type="RefSeq" id="WP_043800584.1">
    <property type="nucleotide sequence ID" value="NZ_AVCH01000041.1"/>
</dbReference>
<gene>
    <name evidence="2" type="ORF">N790_14220</name>
</gene>
<proteinExistence type="predicted"/>